<dbReference type="InParanoid" id="J4HWU6"/>
<sequence length="1075" mass="121329">MCVGENCAPQAVHYVNAQLTALYENALDCVKTHDNADKPGEHFKYSHALADFSFVDPYIKGHHTMFQANFGKPRLEFICNHDAVLHLTITKGYYRLDYNRSSTMAYAEKDRLQILSDVEVAFRVGFSTRELRGKDSSIGNGQNLIQLIVLDLLKAQMISAKPAIIIGRDAFVHFMSQYLNFLHQAGNHVLFSLPDFDDDRYRLTIDYSLMGSPTLDVQEIHGINVEKINTYLSSVWLKCAMALDSPEDVTVDWKSTILAEYRSTWSLHADSGFHFHVRLGAPRVQPVCSRETILYFTIDEILFFESDDLSVETQYRYGGWEIAILVDIVHEKNSDGHVTSCKLDLTTARPYHRFCSFPNIDSSNELELSYCTRILEFFTSSYLDVLESIDFHVIYHFDARWQNWHLSIENGDSIDEGLDEATEDWTITSQSTNTKVTAWVERMTRCNMFGFDQVSAISQSSINAFFASLWAIGSSTKVVERSAALTHWHYEKFFSASFKPLTVRLLSNGRAIVWVHMNHGHIKTLKNWKPWSESENYSFEGWHLAFEVELKKYAHAELDVSKSWLAKYAETAVFKEHGDCQDRHLVHLVLDFKHAQFLHEFSTFEGLFQMDDRRPIDKVQAAVHYLKSHYLPYLAHWGLHIIHTVPIWTFGSTLPSCALTSVAFHVYSKLTITRQNWAHVSTAQEPVIAILGMSSFRPLPSTQLEYSADWVVRATKGISYGTVCVSRAAFMEQRLLHLLARVNALTTVVPKFSGIHNGVWKLELTTWAKHEWKSSEDCKWVAVPAEHDGFSKYAWQHRDCWKYEHEGSGDVANGTYAVSCLTRNYVELPRGSRTKSLDIKVWGEVEVEMTFASALQRGSAKSSSTWNTSLCLQNDTDGLKLRVIGSPNPVIKKTTYTGDRASEMFTDLETSLRAQLPGTIDFREVRQELQAFEGVWKYGYAGMQTYCLSNPVFTALGDIMFELRPHIQQVVGTASSAQRQVSSASLRGPSASIRSRSSFFGKVKEVVNSALSDGHVNGDKGDAHKEAPVNGNGTHGGKVYAANAMTLPVGDAKGGGTGELEVDELSFRVSEVVVA</sequence>
<dbReference type="HOGENOM" id="CLU_005808_0_0_1"/>
<proteinExistence type="predicted"/>
<organism evidence="1 2">
    <name type="scientific">Fibroporia radiculosa</name>
    <dbReference type="NCBI Taxonomy" id="599839"/>
    <lineage>
        <taxon>Eukaryota</taxon>
        <taxon>Fungi</taxon>
        <taxon>Dikarya</taxon>
        <taxon>Basidiomycota</taxon>
        <taxon>Agaricomycotina</taxon>
        <taxon>Agaricomycetes</taxon>
        <taxon>Polyporales</taxon>
        <taxon>Fibroporiaceae</taxon>
        <taxon>Fibroporia</taxon>
    </lineage>
</organism>
<dbReference type="Proteomes" id="UP000006352">
    <property type="component" value="Unassembled WGS sequence"/>
</dbReference>
<evidence type="ECO:0000313" key="1">
    <source>
        <dbReference type="EMBL" id="CCM02877.1"/>
    </source>
</evidence>
<dbReference type="EMBL" id="HE797095">
    <property type="protein sequence ID" value="CCM02877.1"/>
    <property type="molecule type" value="Genomic_DNA"/>
</dbReference>
<dbReference type="AlphaFoldDB" id="J4HWU6"/>
<reference evidence="1 2" key="1">
    <citation type="journal article" date="2012" name="Appl. Environ. Microbiol.">
        <title>Short-read sequencing for genomic analysis of the brown rot fungus Fibroporia radiculosa.</title>
        <authorList>
            <person name="Tang J.D."/>
            <person name="Perkins A.D."/>
            <person name="Sonstegard T.S."/>
            <person name="Schroeder S.G."/>
            <person name="Burgess S.C."/>
            <person name="Diehl S.V."/>
        </authorList>
    </citation>
    <scope>NUCLEOTIDE SEQUENCE [LARGE SCALE GENOMIC DNA]</scope>
    <source>
        <strain evidence="1 2">TFFH 294</strain>
    </source>
</reference>
<dbReference type="STRING" id="599839.J4HWU6"/>
<dbReference type="GeneID" id="24097788"/>
<protein>
    <submittedName>
        <fullName evidence="1">Uncharacterized protein</fullName>
    </submittedName>
</protein>
<name>J4HWU6_9APHY</name>
<dbReference type="OrthoDB" id="5429442at2759"/>
<dbReference type="RefSeq" id="XP_012182160.1">
    <property type="nucleotide sequence ID" value="XM_012326770.1"/>
</dbReference>
<gene>
    <name evidence="1" type="ORF">FIBRA_04991</name>
</gene>
<accession>J4HWU6</accession>
<evidence type="ECO:0000313" key="2">
    <source>
        <dbReference type="Proteomes" id="UP000006352"/>
    </source>
</evidence>
<keyword evidence="2" id="KW-1185">Reference proteome</keyword>